<sequence>IILADAYTIDQLSKLHESTRPGVSNRHPAGQMHHMQDTLRKGNKVLRCAPSHDMIEFDTHTTPPFYKIEDVTVPVAIWSGGKDIATNTRNVESLLPRILHLVFYKNIPDWEHFDPLLGLDAPQRFYPDMLELMQKYKD</sequence>
<dbReference type="SUPFAM" id="SSF53474">
    <property type="entry name" value="alpha/beta-Hydrolases"/>
    <property type="match status" value="1"/>
</dbReference>
<dbReference type="GeneTree" id="ENSGT00940000154696"/>
<reference evidence="1" key="2">
    <citation type="submission" date="2025-09" db="UniProtKB">
        <authorList>
            <consortium name="Ensembl"/>
        </authorList>
    </citation>
    <scope>IDENTIFICATION</scope>
</reference>
<protein>
    <submittedName>
        <fullName evidence="1">Uncharacterized protein</fullName>
    </submittedName>
</protein>
<keyword evidence="2" id="KW-1185">Reference proteome</keyword>
<reference evidence="1" key="1">
    <citation type="submission" date="2025-08" db="UniProtKB">
        <authorList>
            <consortium name="Ensembl"/>
        </authorList>
    </citation>
    <scope>IDENTIFICATION</scope>
</reference>
<dbReference type="Ensembl" id="ENSLLTT00000020214.1">
    <property type="protein sequence ID" value="ENSLLTP00000019497.1"/>
    <property type="gene ID" value="ENSLLTG00000014664.1"/>
</dbReference>
<evidence type="ECO:0000313" key="2">
    <source>
        <dbReference type="Proteomes" id="UP000694406"/>
    </source>
</evidence>
<accession>A0A8C5WWU8</accession>
<organism evidence="1 2">
    <name type="scientific">Laticauda laticaudata</name>
    <name type="common">Blue-ringed sea krait</name>
    <name type="synonym">Blue-lipped sea krait</name>
    <dbReference type="NCBI Taxonomy" id="8630"/>
    <lineage>
        <taxon>Eukaryota</taxon>
        <taxon>Metazoa</taxon>
        <taxon>Chordata</taxon>
        <taxon>Craniata</taxon>
        <taxon>Vertebrata</taxon>
        <taxon>Euteleostomi</taxon>
        <taxon>Lepidosauria</taxon>
        <taxon>Squamata</taxon>
        <taxon>Bifurcata</taxon>
        <taxon>Unidentata</taxon>
        <taxon>Episquamata</taxon>
        <taxon>Toxicofera</taxon>
        <taxon>Serpentes</taxon>
        <taxon>Colubroidea</taxon>
        <taxon>Elapidae</taxon>
        <taxon>Laticaudinae</taxon>
        <taxon>Laticauda</taxon>
    </lineage>
</organism>
<dbReference type="InterPro" id="IPR029058">
    <property type="entry name" value="AB_hydrolase_fold"/>
</dbReference>
<proteinExistence type="predicted"/>
<dbReference type="Proteomes" id="UP000694406">
    <property type="component" value="Unplaced"/>
</dbReference>
<dbReference type="AlphaFoldDB" id="A0A8C5WWU8"/>
<dbReference type="PANTHER" id="PTHR11005">
    <property type="entry name" value="LYSOSOMAL ACID LIPASE-RELATED"/>
    <property type="match status" value="1"/>
</dbReference>
<name>A0A8C5WWU8_LATLA</name>
<dbReference type="Gene3D" id="3.40.50.1820">
    <property type="entry name" value="alpha/beta hydrolase"/>
    <property type="match status" value="1"/>
</dbReference>
<evidence type="ECO:0000313" key="1">
    <source>
        <dbReference type="Ensembl" id="ENSLLTP00000019497.1"/>
    </source>
</evidence>